<dbReference type="InterPro" id="IPR001537">
    <property type="entry name" value="SpoU_MeTrfase"/>
</dbReference>
<gene>
    <name evidence="8" type="ORF">RMAR00112_LOCUS33667</name>
</gene>
<dbReference type="PANTHER" id="PTHR43453:SF1">
    <property type="entry name" value="TRNA_RRNA METHYLTRANSFERASE SPOU TYPE DOMAIN-CONTAINING PROTEIN"/>
    <property type="match status" value="1"/>
</dbReference>
<evidence type="ECO:0000256" key="4">
    <source>
        <dbReference type="ARBA" id="ARBA00022691"/>
    </source>
</evidence>
<proteinExistence type="predicted"/>
<protein>
    <recommendedName>
        <fullName evidence="7">tRNA/rRNA methyltransferase SpoU type domain-containing protein</fullName>
    </recommendedName>
</protein>
<dbReference type="InterPro" id="IPR033671">
    <property type="entry name" value="TrmH"/>
</dbReference>
<keyword evidence="5" id="KW-0819">tRNA processing</keyword>
<dbReference type="InterPro" id="IPR029028">
    <property type="entry name" value="Alpha/beta_knot_MTases"/>
</dbReference>
<dbReference type="SUPFAM" id="SSF75217">
    <property type="entry name" value="alpha/beta knot"/>
    <property type="match status" value="1"/>
</dbReference>
<feature type="domain" description="tRNA/rRNA methyltransferase SpoU type" evidence="7">
    <location>
        <begin position="56"/>
        <end position="210"/>
    </location>
</feature>
<dbReference type="Pfam" id="PF00588">
    <property type="entry name" value="SpoU_methylase"/>
    <property type="match status" value="1"/>
</dbReference>
<keyword evidence="1" id="KW-0820">tRNA-binding</keyword>
<dbReference type="Gene3D" id="3.40.1280.10">
    <property type="match status" value="1"/>
</dbReference>
<evidence type="ECO:0000313" key="8">
    <source>
        <dbReference type="EMBL" id="CAE0065595.1"/>
    </source>
</evidence>
<organism evidence="8">
    <name type="scientific">Rhodosorus marinus</name>
    <dbReference type="NCBI Taxonomy" id="101924"/>
    <lineage>
        <taxon>Eukaryota</taxon>
        <taxon>Rhodophyta</taxon>
        <taxon>Stylonematophyceae</taxon>
        <taxon>Stylonematales</taxon>
        <taxon>Stylonemataceae</taxon>
        <taxon>Rhodosorus</taxon>
    </lineage>
</organism>
<keyword evidence="3" id="KW-0808">Transferase</keyword>
<evidence type="ECO:0000256" key="6">
    <source>
        <dbReference type="ARBA" id="ARBA00022884"/>
    </source>
</evidence>
<dbReference type="AlphaFoldDB" id="A0A7S3EN84"/>
<dbReference type="PANTHER" id="PTHR43453">
    <property type="entry name" value="RRNA METHYLASE-LIKE"/>
    <property type="match status" value="1"/>
</dbReference>
<evidence type="ECO:0000256" key="2">
    <source>
        <dbReference type="ARBA" id="ARBA00022603"/>
    </source>
</evidence>
<keyword evidence="2" id="KW-0489">Methyltransferase</keyword>
<name>A0A7S3EN84_9RHOD</name>
<evidence type="ECO:0000259" key="7">
    <source>
        <dbReference type="Pfam" id="PF00588"/>
    </source>
</evidence>
<reference evidence="8" key="1">
    <citation type="submission" date="2021-01" db="EMBL/GenBank/DDBJ databases">
        <authorList>
            <person name="Corre E."/>
            <person name="Pelletier E."/>
            <person name="Niang G."/>
            <person name="Scheremetjew M."/>
            <person name="Finn R."/>
            <person name="Kale V."/>
            <person name="Holt S."/>
            <person name="Cochrane G."/>
            <person name="Meng A."/>
            <person name="Brown T."/>
            <person name="Cohen L."/>
        </authorList>
    </citation>
    <scope>NUCLEOTIDE SEQUENCE</scope>
    <source>
        <strain evidence="8">CCMP 769</strain>
    </source>
</reference>
<dbReference type="GO" id="GO:0008173">
    <property type="term" value="F:RNA methyltransferase activity"/>
    <property type="evidence" value="ECO:0007669"/>
    <property type="project" value="InterPro"/>
</dbReference>
<dbReference type="CDD" id="cd18092">
    <property type="entry name" value="SpoU-like_TrmH"/>
    <property type="match status" value="1"/>
</dbReference>
<evidence type="ECO:0000256" key="3">
    <source>
        <dbReference type="ARBA" id="ARBA00022679"/>
    </source>
</evidence>
<dbReference type="InterPro" id="IPR029026">
    <property type="entry name" value="tRNA_m1G_MTases_N"/>
</dbReference>
<dbReference type="EMBL" id="HBHW01043453">
    <property type="protein sequence ID" value="CAE0065595.1"/>
    <property type="molecule type" value="Transcribed_RNA"/>
</dbReference>
<accession>A0A7S3EN84</accession>
<dbReference type="GO" id="GO:0000049">
    <property type="term" value="F:tRNA binding"/>
    <property type="evidence" value="ECO:0007669"/>
    <property type="project" value="UniProtKB-KW"/>
</dbReference>
<dbReference type="GO" id="GO:0002938">
    <property type="term" value="P:tRNA guanine ribose methylation"/>
    <property type="evidence" value="ECO:0007669"/>
    <property type="project" value="TreeGrafter"/>
</dbReference>
<evidence type="ECO:0000256" key="5">
    <source>
        <dbReference type="ARBA" id="ARBA00022694"/>
    </source>
</evidence>
<sequence>MNLQGSRRLLGFLQPRAGARHRSPARFRRCFCTRAKKFRPTEEVLEHAVRHRTRHVVVVLDQVSNLRNLGSVCRSCDANGVQDLHIIPKRNSGQSEEEAYDRSNKTWASRDFRRISRGVDEYLSVHRHLNAEECAQDLGDLGYKIYASSLHREAVDLDQVPLGVPLALVFGNERTGVSDDVLNLADGYFRIPMMGLVESFNIAVAAAISMDSVISRSRVQLPAESFYLSSQQQNVLLQKWTDPHRLEHQREVVQLLSPQLTSFGLNEEKQMASQGLFMRKDANNSSGLDLTQLMLLNQGPGVNLNRKFHRAKFGIIHDRDLGRSQLTFLKTLAGPSTLLTSRTTGIPVDVLKLGFERVVKIIIDQFSRHENIADDSLDDRLNETGQAVAAGLETVADFLYGSELEPDHVQKKMEEVLSKAEFSDILRVFCSVVGIALDDLRTSLESGAQSENPSPFALIFDEVLQRFGEEIDGEGRYLMSELFNGPAFQSELGSQLSGQQLVQLELMLRFHHDAFIVYEVLSQRNVKDFKLSNETKMKITCSRSMPYEVL</sequence>
<keyword evidence="4" id="KW-0949">S-adenosyl-L-methionine</keyword>
<keyword evidence="6" id="KW-0694">RNA-binding</keyword>
<evidence type="ECO:0000256" key="1">
    <source>
        <dbReference type="ARBA" id="ARBA00022555"/>
    </source>
</evidence>